<dbReference type="GO" id="GO:0008236">
    <property type="term" value="F:serine-type peptidase activity"/>
    <property type="evidence" value="ECO:0007669"/>
    <property type="project" value="InterPro"/>
</dbReference>
<dbReference type="AlphaFoldDB" id="A0A8J6Y761"/>
<evidence type="ECO:0000313" key="3">
    <source>
        <dbReference type="EMBL" id="MBD3868510.1"/>
    </source>
</evidence>
<dbReference type="EMBL" id="JACXWD010000033">
    <property type="protein sequence ID" value="MBD3868510.1"/>
    <property type="molecule type" value="Genomic_DNA"/>
</dbReference>
<dbReference type="Proteomes" id="UP000648239">
    <property type="component" value="Unassembled WGS sequence"/>
</dbReference>
<dbReference type="InterPro" id="IPR029045">
    <property type="entry name" value="ClpP/crotonase-like_dom_sf"/>
</dbReference>
<dbReference type="InterPro" id="IPR005151">
    <property type="entry name" value="Tail-specific_protease"/>
</dbReference>
<dbReference type="SMART" id="SM00245">
    <property type="entry name" value="TSPc"/>
    <property type="match status" value="1"/>
</dbReference>
<comment type="caution">
    <text evidence="3">The sequence shown here is derived from an EMBL/GenBank/DDBJ whole genome shotgun (WGS) entry which is preliminary data.</text>
</comment>
<evidence type="ECO:0000259" key="2">
    <source>
        <dbReference type="SMART" id="SM00245"/>
    </source>
</evidence>
<dbReference type="Gene3D" id="3.30.750.44">
    <property type="match status" value="1"/>
</dbReference>
<evidence type="ECO:0000313" key="4">
    <source>
        <dbReference type="Proteomes" id="UP000648239"/>
    </source>
</evidence>
<protein>
    <recommendedName>
        <fullName evidence="2">Tail specific protease domain-containing protein</fullName>
    </recommendedName>
</protein>
<keyword evidence="1" id="KW-0732">Signal</keyword>
<name>A0A8J6Y761_9BACT</name>
<feature type="chain" id="PRO_5035283264" description="Tail specific protease domain-containing protein" evidence="1">
    <location>
        <begin position="22"/>
        <end position="285"/>
    </location>
</feature>
<evidence type="ECO:0000256" key="1">
    <source>
        <dbReference type="SAM" id="SignalP"/>
    </source>
</evidence>
<gene>
    <name evidence="3" type="ORF">IFK94_10345</name>
</gene>
<reference evidence="3 4" key="1">
    <citation type="submission" date="2020-08" db="EMBL/GenBank/DDBJ databases">
        <title>Acidobacteriota in marine sediments use diverse sulfur dissimilation pathways.</title>
        <authorList>
            <person name="Wasmund K."/>
        </authorList>
    </citation>
    <scope>NUCLEOTIDE SEQUENCE [LARGE SCALE GENOMIC DNA]</scope>
    <source>
        <strain evidence="3">MAG AM4</strain>
    </source>
</reference>
<accession>A0A8J6Y761</accession>
<feature type="signal peptide" evidence="1">
    <location>
        <begin position="1"/>
        <end position="21"/>
    </location>
</feature>
<dbReference type="PANTHER" id="PTHR11261">
    <property type="entry name" value="INTERPHOTORECEPTOR RETINOID-BINDING PROTEIN"/>
    <property type="match status" value="1"/>
</dbReference>
<dbReference type="Pfam" id="PF03572">
    <property type="entry name" value="Peptidase_S41"/>
    <property type="match status" value="1"/>
</dbReference>
<feature type="domain" description="Tail specific protease" evidence="2">
    <location>
        <begin position="106"/>
        <end position="270"/>
    </location>
</feature>
<proteinExistence type="predicted"/>
<sequence>MLIRPIAIFVLALIGAMPALPGEDALPIDSSTRALVVHKVADLMKEHYVFPESGKSMAAYDNYVETVPFCKQVTTDLRSISHDKHLYVFHSPEEAREVAVAKGLLSPEETAAVLGEQHWRESEEIFGFVRLEVLDGNIGYLRLDSFSAEPRAWQRATAAMMFLATTRAIIIDLRWNGGGGGEVLPLLASHFFEGDPVPLTGVVYRSGFKREESWTVPSSSASQPREGAHPIDVFIVEGDILTQIAIGKSINPIAKSNWEGDGVQPDVAVPADQALESALKLARKE</sequence>
<dbReference type="SUPFAM" id="SSF52096">
    <property type="entry name" value="ClpP/crotonase"/>
    <property type="match status" value="1"/>
</dbReference>
<dbReference type="Gene3D" id="3.90.226.10">
    <property type="entry name" value="2-enoyl-CoA Hydratase, Chain A, domain 1"/>
    <property type="match status" value="1"/>
</dbReference>
<dbReference type="PANTHER" id="PTHR11261:SF3">
    <property type="entry name" value="RETINOL-BINDING PROTEIN 3"/>
    <property type="match status" value="1"/>
</dbReference>
<organism evidence="3 4">
    <name type="scientific">Candidatus Polarisedimenticola svalbardensis</name>
    <dbReference type="NCBI Taxonomy" id="2886004"/>
    <lineage>
        <taxon>Bacteria</taxon>
        <taxon>Pseudomonadati</taxon>
        <taxon>Acidobacteriota</taxon>
        <taxon>Candidatus Polarisedimenticolia</taxon>
        <taxon>Candidatus Polarisedimenticolales</taxon>
        <taxon>Candidatus Polarisedimenticolaceae</taxon>
        <taxon>Candidatus Polarisedimenticola</taxon>
    </lineage>
</organism>
<dbReference type="GO" id="GO:0006508">
    <property type="term" value="P:proteolysis"/>
    <property type="evidence" value="ECO:0007669"/>
    <property type="project" value="InterPro"/>
</dbReference>